<dbReference type="InterPro" id="IPR036390">
    <property type="entry name" value="WH_DNA-bd_sf"/>
</dbReference>
<dbReference type="KEGG" id="bvo:Pan97_10360"/>
<dbReference type="OrthoDB" id="270199at2"/>
<evidence type="ECO:0000313" key="3">
    <source>
        <dbReference type="Proteomes" id="UP000318626"/>
    </source>
</evidence>
<dbReference type="NCBIfam" id="TIGR00738">
    <property type="entry name" value="rrf2_super"/>
    <property type="match status" value="1"/>
</dbReference>
<dbReference type="InterPro" id="IPR036388">
    <property type="entry name" value="WH-like_DNA-bd_sf"/>
</dbReference>
<dbReference type="PANTHER" id="PTHR33221:SF16">
    <property type="entry name" value="HTH-TYPE TRANSCRIPTIONAL REGULATOR SLR0846-RELATED"/>
    <property type="match status" value="1"/>
</dbReference>
<dbReference type="EMBL" id="CP036289">
    <property type="protein sequence ID" value="QDU74035.1"/>
    <property type="molecule type" value="Genomic_DNA"/>
</dbReference>
<gene>
    <name evidence="2" type="primary">cymR_1</name>
    <name evidence="2" type="ORF">Pan97_10360</name>
</gene>
<dbReference type="AlphaFoldDB" id="A0A518C493"/>
<dbReference type="Proteomes" id="UP000318626">
    <property type="component" value="Chromosome"/>
</dbReference>
<dbReference type="RefSeq" id="WP_144971040.1">
    <property type="nucleotide sequence ID" value="NZ_CP036289.1"/>
</dbReference>
<dbReference type="InterPro" id="IPR030489">
    <property type="entry name" value="TR_Rrf2-type_CS"/>
</dbReference>
<dbReference type="GO" id="GO:0005829">
    <property type="term" value="C:cytosol"/>
    <property type="evidence" value="ECO:0007669"/>
    <property type="project" value="TreeGrafter"/>
</dbReference>
<dbReference type="Gene3D" id="1.10.10.10">
    <property type="entry name" value="Winged helix-like DNA-binding domain superfamily/Winged helix DNA-binding domain"/>
    <property type="match status" value="1"/>
</dbReference>
<proteinExistence type="predicted"/>
<dbReference type="PROSITE" id="PS51197">
    <property type="entry name" value="HTH_RRF2_2"/>
    <property type="match status" value="1"/>
</dbReference>
<dbReference type="SUPFAM" id="SSF46785">
    <property type="entry name" value="Winged helix' DNA-binding domain"/>
    <property type="match status" value="1"/>
</dbReference>
<accession>A0A518C493</accession>
<dbReference type="Pfam" id="PF02082">
    <property type="entry name" value="Rrf2"/>
    <property type="match status" value="1"/>
</dbReference>
<protein>
    <submittedName>
        <fullName evidence="2">HTH-type transcriptional regulator CymR</fullName>
    </submittedName>
</protein>
<dbReference type="GO" id="GO:0003700">
    <property type="term" value="F:DNA-binding transcription factor activity"/>
    <property type="evidence" value="ECO:0007669"/>
    <property type="project" value="TreeGrafter"/>
</dbReference>
<keyword evidence="3" id="KW-1185">Reference proteome</keyword>
<reference evidence="3" key="1">
    <citation type="submission" date="2019-02" db="EMBL/GenBank/DDBJ databases">
        <title>Deep-cultivation of Planctomycetes and their phenomic and genomic characterization uncovers novel biology.</title>
        <authorList>
            <person name="Wiegand S."/>
            <person name="Jogler M."/>
            <person name="Boedeker C."/>
            <person name="Pinto D."/>
            <person name="Vollmers J."/>
            <person name="Rivas-Marin E."/>
            <person name="Kohn T."/>
            <person name="Peeters S.H."/>
            <person name="Heuer A."/>
            <person name="Rast P."/>
            <person name="Oberbeckmann S."/>
            <person name="Bunk B."/>
            <person name="Jeske O."/>
            <person name="Meyerdierks A."/>
            <person name="Storesund J.E."/>
            <person name="Kallscheuer N."/>
            <person name="Luecker S."/>
            <person name="Lage O.M."/>
            <person name="Pohl T."/>
            <person name="Merkel B.J."/>
            <person name="Hornburger P."/>
            <person name="Mueller R.-W."/>
            <person name="Bruemmer F."/>
            <person name="Labrenz M."/>
            <person name="Spormann A.M."/>
            <person name="Op den Camp H."/>
            <person name="Overmann J."/>
            <person name="Amann R."/>
            <person name="Jetten M.S.M."/>
            <person name="Mascher T."/>
            <person name="Medema M.H."/>
            <person name="Devos D.P."/>
            <person name="Kaster A.-K."/>
            <person name="Ovreas L."/>
            <person name="Rohde M."/>
            <person name="Galperin M.Y."/>
            <person name="Jogler C."/>
        </authorList>
    </citation>
    <scope>NUCLEOTIDE SEQUENCE [LARGE SCALE GENOMIC DNA]</scope>
    <source>
        <strain evidence="3">Pan97</strain>
    </source>
</reference>
<name>A0A518C493_9BACT</name>
<feature type="region of interest" description="Disordered" evidence="1">
    <location>
        <begin position="134"/>
        <end position="170"/>
    </location>
</feature>
<dbReference type="PANTHER" id="PTHR33221">
    <property type="entry name" value="WINGED HELIX-TURN-HELIX TRANSCRIPTIONAL REGULATOR, RRF2 FAMILY"/>
    <property type="match status" value="1"/>
</dbReference>
<dbReference type="PROSITE" id="PS01332">
    <property type="entry name" value="HTH_RRF2_1"/>
    <property type="match status" value="1"/>
</dbReference>
<evidence type="ECO:0000256" key="1">
    <source>
        <dbReference type="SAM" id="MobiDB-lite"/>
    </source>
</evidence>
<dbReference type="InterPro" id="IPR000944">
    <property type="entry name" value="Tscrpt_reg_Rrf2"/>
</dbReference>
<sequence length="170" mass="18179">MKLSRTVAYALQATMQLAVSDSDTPVPCSQIASKGDMPERFLLQVLRSLVNHGVLRSTRGVDGGYMLIRSPDEISLLDVIEAIEGPLDSKLPLPAAPEDFTQQNLQKALQEVTATARKQLDSIKISQLIQAPAAEADDEVSSDADVSLTPSHTRALSGAMPEATTRAHSA</sequence>
<evidence type="ECO:0000313" key="2">
    <source>
        <dbReference type="EMBL" id="QDU74035.1"/>
    </source>
</evidence>
<organism evidence="2 3">
    <name type="scientific">Bremerella volcania</name>
    <dbReference type="NCBI Taxonomy" id="2527984"/>
    <lineage>
        <taxon>Bacteria</taxon>
        <taxon>Pseudomonadati</taxon>
        <taxon>Planctomycetota</taxon>
        <taxon>Planctomycetia</taxon>
        <taxon>Pirellulales</taxon>
        <taxon>Pirellulaceae</taxon>
        <taxon>Bremerella</taxon>
    </lineage>
</organism>